<evidence type="ECO:0000256" key="12">
    <source>
        <dbReference type="PIRSR" id="PIRSR603739-50"/>
    </source>
</evidence>
<evidence type="ECO:0000256" key="3">
    <source>
        <dbReference type="ARBA" id="ARBA00008703"/>
    </source>
</evidence>
<dbReference type="STRING" id="1307761.L21SP2_2942"/>
<dbReference type="Pfam" id="PF12544">
    <property type="entry name" value="LAM_C"/>
    <property type="match status" value="1"/>
</dbReference>
<evidence type="ECO:0000256" key="6">
    <source>
        <dbReference type="ARBA" id="ARBA00022723"/>
    </source>
</evidence>
<dbReference type="NCBIfam" id="TIGR00238">
    <property type="entry name" value="KamA family radical SAM protein"/>
    <property type="match status" value="1"/>
</dbReference>
<dbReference type="CDD" id="cd01335">
    <property type="entry name" value="Radical_SAM"/>
    <property type="match status" value="1"/>
</dbReference>
<dbReference type="InterPro" id="IPR007197">
    <property type="entry name" value="rSAM"/>
</dbReference>
<dbReference type="Pfam" id="PF04055">
    <property type="entry name" value="Radical_SAM"/>
    <property type="match status" value="1"/>
</dbReference>
<evidence type="ECO:0000256" key="10">
    <source>
        <dbReference type="ARBA" id="ARBA00023235"/>
    </source>
</evidence>
<dbReference type="KEGG" id="slr:L21SP2_2942"/>
<evidence type="ECO:0000256" key="1">
    <source>
        <dbReference type="ARBA" id="ARBA00001933"/>
    </source>
</evidence>
<dbReference type="EMBL" id="CP006939">
    <property type="protein sequence ID" value="AHC16288.1"/>
    <property type="molecule type" value="Genomic_DNA"/>
</dbReference>
<sequence length="346" mass="38713">MYKRAVKDLTIHEIISAVDPATRIPYGVSRYYASLAENENPDSDPIAAQYIPRPQEQITLPEESSDPIADEQYSVSPRVIHHYHDRILILVNDRCATYCRHCFRRHFTGSSDGRISSGELDAAAEYLKKTPQVQEVLLSGGDPLMMSDRELSEVIIMLKNAVPGRRLLFRLASRMPVVLPSRITRDLVQTLSAAADKRLWVVTHANHPRELTPEFEQAVSRFVDGGIPVLNQAVLLRGINNSADTLEALFRGLIQMRVKPYYLFQGDLAAGTSHFRTGINEGLDLMDELRSRLSGMAMPTYAVDLPGGGGKIPLTRETVSQDGDAGYILKDRQGRVYRYPREQHAG</sequence>
<dbReference type="InterPro" id="IPR058240">
    <property type="entry name" value="rSAM_sf"/>
</dbReference>
<dbReference type="SFLD" id="SFLDG01070">
    <property type="entry name" value="PLP-dependent"/>
    <property type="match status" value="1"/>
</dbReference>
<dbReference type="GO" id="GO:0046872">
    <property type="term" value="F:metal ion binding"/>
    <property type="evidence" value="ECO:0007669"/>
    <property type="project" value="UniProtKB-KW"/>
</dbReference>
<dbReference type="InterPro" id="IPR013785">
    <property type="entry name" value="Aldolase_TIM"/>
</dbReference>
<comment type="cofactor">
    <cofactor evidence="1 12">
        <name>pyridoxal 5'-phosphate</name>
        <dbReference type="ChEBI" id="CHEBI:597326"/>
    </cofactor>
</comment>
<dbReference type="PATRIC" id="fig|1307761.3.peg.2932"/>
<dbReference type="GO" id="GO:0016853">
    <property type="term" value="F:isomerase activity"/>
    <property type="evidence" value="ECO:0007669"/>
    <property type="project" value="UniProtKB-KW"/>
</dbReference>
<evidence type="ECO:0000256" key="8">
    <source>
        <dbReference type="ARBA" id="ARBA00023004"/>
    </source>
</evidence>
<keyword evidence="6 11" id="KW-0479">Metal-binding</keyword>
<feature type="binding site" evidence="11">
    <location>
        <position position="99"/>
    </location>
    <ligand>
        <name>[4Fe-4S] cluster</name>
        <dbReference type="ChEBI" id="CHEBI:49883"/>
        <note>4Fe-4S-S-AdoMet</note>
    </ligand>
</feature>
<keyword evidence="5" id="KW-0949">S-adenosyl-L-methionine</keyword>
<keyword evidence="4 11" id="KW-0004">4Fe-4S</keyword>
<evidence type="ECO:0000256" key="2">
    <source>
        <dbReference type="ARBA" id="ARBA00001966"/>
    </source>
</evidence>
<keyword evidence="9 11" id="KW-0411">Iron-sulfur</keyword>
<evidence type="ECO:0000256" key="11">
    <source>
        <dbReference type="PIRSR" id="PIRSR004911-1"/>
    </source>
</evidence>
<reference evidence="14 15" key="1">
    <citation type="journal article" date="2015" name="Stand. Genomic Sci.">
        <title>Complete genome sequence and description of Salinispira pacifica gen. nov., sp. nov., a novel spirochaete isolated form a hypersaline microbial mat.</title>
        <authorList>
            <person name="Ben Hania W."/>
            <person name="Joseph M."/>
            <person name="Schumann P."/>
            <person name="Bunk B."/>
            <person name="Fiebig A."/>
            <person name="Sproer C."/>
            <person name="Klenk H.P."/>
            <person name="Fardeau M.L."/>
            <person name="Spring S."/>
        </authorList>
    </citation>
    <scope>NUCLEOTIDE SEQUENCE [LARGE SCALE GENOMIC DNA]</scope>
    <source>
        <strain evidence="14 15">L21-RPul-D2</strain>
    </source>
</reference>
<organism evidence="14 15">
    <name type="scientific">Salinispira pacifica</name>
    <dbReference type="NCBI Taxonomy" id="1307761"/>
    <lineage>
        <taxon>Bacteria</taxon>
        <taxon>Pseudomonadati</taxon>
        <taxon>Spirochaetota</taxon>
        <taxon>Spirochaetia</taxon>
        <taxon>Spirochaetales</taxon>
        <taxon>Spirochaetaceae</taxon>
        <taxon>Salinispira</taxon>
    </lineage>
</organism>
<feature type="modified residue" description="N6-(pyridoxal phosphate)lysine" evidence="12">
    <location>
        <position position="311"/>
    </location>
</feature>
<evidence type="ECO:0000313" key="14">
    <source>
        <dbReference type="EMBL" id="AHC16288.1"/>
    </source>
</evidence>
<dbReference type="GO" id="GO:0051539">
    <property type="term" value="F:4 iron, 4 sulfur cluster binding"/>
    <property type="evidence" value="ECO:0007669"/>
    <property type="project" value="UniProtKB-KW"/>
</dbReference>
<evidence type="ECO:0000256" key="7">
    <source>
        <dbReference type="ARBA" id="ARBA00022898"/>
    </source>
</evidence>
<evidence type="ECO:0000313" key="15">
    <source>
        <dbReference type="Proteomes" id="UP000018680"/>
    </source>
</evidence>
<dbReference type="HOGENOM" id="CLU_032161_2_0_12"/>
<dbReference type="AlphaFoldDB" id="V5WKK9"/>
<feature type="domain" description="Radical SAM core" evidence="13">
    <location>
        <begin position="81"/>
        <end position="297"/>
    </location>
</feature>
<dbReference type="PANTHER" id="PTHR30538">
    <property type="entry name" value="LYSINE 2,3-AMINOMUTASE-RELATED"/>
    <property type="match status" value="1"/>
</dbReference>
<evidence type="ECO:0000256" key="4">
    <source>
        <dbReference type="ARBA" id="ARBA00022485"/>
    </source>
</evidence>
<feature type="binding site" evidence="11">
    <location>
        <position position="95"/>
    </location>
    <ligand>
        <name>[4Fe-4S] cluster</name>
        <dbReference type="ChEBI" id="CHEBI:49883"/>
        <note>4Fe-4S-S-AdoMet</note>
    </ligand>
</feature>
<dbReference type="PIRSF" id="PIRSF004911">
    <property type="entry name" value="DUF160"/>
    <property type="match status" value="1"/>
</dbReference>
<protein>
    <submittedName>
        <fullName evidence="14">Lysyl-lysine 2,3-aminomutase</fullName>
    </submittedName>
</protein>
<name>V5WKK9_9SPIO</name>
<gene>
    <name evidence="14" type="ORF">L21SP2_2942</name>
</gene>
<evidence type="ECO:0000256" key="9">
    <source>
        <dbReference type="ARBA" id="ARBA00023014"/>
    </source>
</evidence>
<feature type="binding site" evidence="11">
    <location>
        <position position="102"/>
    </location>
    <ligand>
        <name>[4Fe-4S] cluster</name>
        <dbReference type="ChEBI" id="CHEBI:49883"/>
        <note>4Fe-4S-S-AdoMet</note>
    </ligand>
</feature>
<dbReference type="PROSITE" id="PS51918">
    <property type="entry name" value="RADICAL_SAM"/>
    <property type="match status" value="1"/>
</dbReference>
<keyword evidence="15" id="KW-1185">Reference proteome</keyword>
<dbReference type="Proteomes" id="UP000018680">
    <property type="component" value="Chromosome"/>
</dbReference>
<dbReference type="eggNOG" id="COG1509">
    <property type="taxonomic scope" value="Bacteria"/>
</dbReference>
<dbReference type="SFLD" id="SFLDS00029">
    <property type="entry name" value="Radical_SAM"/>
    <property type="match status" value="1"/>
</dbReference>
<dbReference type="InterPro" id="IPR025895">
    <property type="entry name" value="LAM_C_dom"/>
</dbReference>
<proteinExistence type="inferred from homology"/>
<dbReference type="InterPro" id="IPR003739">
    <property type="entry name" value="Lys_aminomutase/Glu_NH3_mut"/>
</dbReference>
<evidence type="ECO:0000256" key="5">
    <source>
        <dbReference type="ARBA" id="ARBA00022691"/>
    </source>
</evidence>
<dbReference type="Gene3D" id="3.20.20.70">
    <property type="entry name" value="Aldolase class I"/>
    <property type="match status" value="1"/>
</dbReference>
<keyword evidence="10" id="KW-0413">Isomerase</keyword>
<dbReference type="PANTHER" id="PTHR30538:SF1">
    <property type="entry name" value="L-LYSINE 2,3-AMINOMUTASE"/>
    <property type="match status" value="1"/>
</dbReference>
<keyword evidence="8" id="KW-0408">Iron</keyword>
<evidence type="ECO:0000259" key="13">
    <source>
        <dbReference type="PROSITE" id="PS51918"/>
    </source>
</evidence>
<dbReference type="SUPFAM" id="SSF102114">
    <property type="entry name" value="Radical SAM enzymes"/>
    <property type="match status" value="1"/>
</dbReference>
<comment type="cofactor">
    <cofactor evidence="2">
        <name>[4Fe-4S] cluster</name>
        <dbReference type="ChEBI" id="CHEBI:49883"/>
    </cofactor>
</comment>
<comment type="similarity">
    <text evidence="3">Belongs to the radical SAM superfamily. KamA family.</text>
</comment>
<accession>V5WKK9</accession>
<keyword evidence="7 12" id="KW-0663">Pyridoxal phosphate</keyword>